<gene>
    <name evidence="1" type="ordered locus">HFX_2992</name>
    <name evidence="2" type="ORF">BM92_09510</name>
    <name evidence="3" type="ORF">C439_10585</name>
    <name evidence="4" type="ORF">E6P09_02900</name>
</gene>
<evidence type="ECO:0000313" key="1">
    <source>
        <dbReference type="EMBL" id="AFK20656.1"/>
    </source>
</evidence>
<dbReference type="KEGG" id="hme:HFX_2992"/>
<evidence type="ECO:0000313" key="4">
    <source>
        <dbReference type="EMBL" id="QCQ74273.1"/>
    </source>
</evidence>
<dbReference type="EMBL" id="CP039139">
    <property type="protein sequence ID" value="QCQ74273.1"/>
    <property type="molecule type" value="Genomic_DNA"/>
</dbReference>
<sequence length="72" mass="8436">MTDEDEERERITQPVYVYTGPRWLADAKVRFGRWLESRRDDDTPGIIIGPKRVADAKLRFGQWIEERSAGND</sequence>
<evidence type="ECO:0000313" key="6">
    <source>
        <dbReference type="Proteomes" id="UP000011603"/>
    </source>
</evidence>
<evidence type="ECO:0000313" key="8">
    <source>
        <dbReference type="Proteomes" id="UP000299011"/>
    </source>
</evidence>
<name>I3R8U6_HALMT</name>
<reference evidence="3 6" key="3">
    <citation type="journal article" date="2014" name="PLoS Genet.">
        <title>Phylogenetically driven sequencing of extremely halophilic archaea reveals strategies for static and dynamic osmo-response.</title>
        <authorList>
            <person name="Becker E.A."/>
            <person name="Seitzer P.M."/>
            <person name="Tritt A."/>
            <person name="Larsen D."/>
            <person name="Krusor M."/>
            <person name="Yao A.I."/>
            <person name="Wu D."/>
            <person name="Madern D."/>
            <person name="Eisen J.A."/>
            <person name="Darling A.E."/>
            <person name="Facciotti M.T."/>
        </authorList>
    </citation>
    <scope>NUCLEOTIDE SEQUENCE [LARGE SCALE GENOMIC DNA]</scope>
    <source>
        <strain evidence="3">ATCC 33500</strain>
        <strain evidence="6">ATCC 33500 / DSM 1411 / JCM 8866 / NBRC 14739 / NCIMB 2177 / R-4</strain>
    </source>
</reference>
<dbReference type="RefSeq" id="WP_004058923.1">
    <property type="nucleotide sequence ID" value="NC_017941.2"/>
</dbReference>
<reference evidence="1" key="1">
    <citation type="journal article" date="2012" name="Appl. Environ. Microbiol.">
        <title>Identification of the haloarchaeal phasin (PhaP) that functions in polyhydroxyalkanoate accumulation and granule formation in Haloferax mediterranei.</title>
        <authorList>
            <person name="Cai S."/>
            <person name="Cai L."/>
            <person name="Liu H."/>
            <person name="Liu X."/>
            <person name="Han J."/>
            <person name="Zhou J."/>
            <person name="Xiang H."/>
        </authorList>
    </citation>
    <scope>NUCLEOTIDE SEQUENCE</scope>
    <source>
        <strain evidence="1">CGMCC 1.2087</strain>
    </source>
</reference>
<dbReference type="PaxDb" id="523841-HFX_2992"/>
<reference evidence="2 7" key="4">
    <citation type="submission" date="2014-04" db="EMBL/GenBank/DDBJ databases">
        <title>Transcriptional profiles of Haloferax mediterranei on the basis of nitrogen availability.</title>
        <authorList>
            <person name="Bautista V."/>
        </authorList>
    </citation>
    <scope>NUCLEOTIDE SEQUENCE [LARGE SCALE GENOMIC DNA]</scope>
    <source>
        <strain evidence="2">ATCC 33500</strain>
        <strain evidence="7">ATCC 33500 / DSM 1411 / JCM 8866 / NBRC 14739 / NCIMB 2177 / R-4</strain>
    </source>
</reference>
<dbReference type="Proteomes" id="UP000027075">
    <property type="component" value="Chromosome"/>
</dbReference>
<dbReference type="Proteomes" id="UP000011603">
    <property type="component" value="Unassembled WGS sequence"/>
</dbReference>
<dbReference type="Proteomes" id="UP000006469">
    <property type="component" value="Chromosome"/>
</dbReference>
<evidence type="ECO:0000313" key="7">
    <source>
        <dbReference type="Proteomes" id="UP000027075"/>
    </source>
</evidence>
<evidence type="ECO:0000313" key="3">
    <source>
        <dbReference type="EMBL" id="EMA03024.1"/>
    </source>
</evidence>
<dbReference type="EMBL" id="CP001868">
    <property type="protein sequence ID" value="AFK20656.1"/>
    <property type="molecule type" value="Genomic_DNA"/>
</dbReference>
<proteinExistence type="predicted"/>
<dbReference type="AlphaFoldDB" id="I3R8U6"/>
<dbReference type="EMBL" id="CP007551">
    <property type="protein sequence ID" value="AHZ22859.1"/>
    <property type="molecule type" value="Genomic_DNA"/>
</dbReference>
<dbReference type="HOGENOM" id="CLU_2712685_0_0_2"/>
<accession>I3R8U6</accession>
<evidence type="ECO:0000313" key="2">
    <source>
        <dbReference type="EMBL" id="AHZ22859.1"/>
    </source>
</evidence>
<dbReference type="EMBL" id="AOLO01000007">
    <property type="protein sequence ID" value="EMA03024.1"/>
    <property type="molecule type" value="Genomic_DNA"/>
</dbReference>
<dbReference type="PATRIC" id="fig|523841.21.peg.2144"/>
<dbReference type="Proteomes" id="UP000299011">
    <property type="component" value="Chromosome"/>
</dbReference>
<organism evidence="1 5">
    <name type="scientific">Haloferax mediterranei (strain ATCC 33500 / DSM 1411 / JCM 8866 / NBRC 14739 / NCIMB 2177 / R-4)</name>
    <name type="common">Halobacterium mediterranei</name>
    <dbReference type="NCBI Taxonomy" id="523841"/>
    <lineage>
        <taxon>Archaea</taxon>
        <taxon>Methanobacteriati</taxon>
        <taxon>Methanobacteriota</taxon>
        <taxon>Stenosarchaea group</taxon>
        <taxon>Halobacteria</taxon>
        <taxon>Halobacteriales</taxon>
        <taxon>Haloferacaceae</taxon>
        <taxon>Haloferax</taxon>
    </lineage>
</organism>
<reference evidence="1" key="5">
    <citation type="submission" date="2014-05" db="EMBL/GenBank/DDBJ databases">
        <authorList>
            <person name="Wang L."/>
            <person name="Yang H."/>
            <person name="Xiang H."/>
        </authorList>
    </citation>
    <scope>NUCLEOTIDE SEQUENCE</scope>
    <source>
        <strain evidence="1">CGMCC 1.2087</strain>
    </source>
</reference>
<protein>
    <submittedName>
        <fullName evidence="1">Uncharacterized protein</fullName>
    </submittedName>
</protein>
<reference evidence="1 5" key="2">
    <citation type="journal article" date="2012" name="J. Bacteriol.">
        <title>Complete genome sequence of the metabolically versatile halophilic archaeon Haloferax mediterranei, a poly(3-hydroxybutyrate-co-3-hydroxyvalerate) producer.</title>
        <authorList>
            <person name="Han J."/>
            <person name="Zhang F."/>
            <person name="Hou J."/>
            <person name="Liu X."/>
            <person name="Li M."/>
            <person name="Liu H."/>
            <person name="Cai L."/>
            <person name="Zhang B."/>
            <person name="Chen Y."/>
            <person name="Zhou J."/>
            <person name="Hu S."/>
            <person name="Xiang H."/>
        </authorList>
    </citation>
    <scope>NUCLEOTIDE SEQUENCE [LARGE SCALE GENOMIC DNA]</scope>
    <source>
        <strain evidence="5">ATCC 33500 / DSM 1411 / JCM 8866 / NBRC 14739 / NCIMB 2177 / R-4</strain>
        <strain evidence="1">CGMCC 1.2087</strain>
    </source>
</reference>
<dbReference type="GeneID" id="40155331"/>
<reference evidence="4 8" key="6">
    <citation type="submission" date="2019-04" db="EMBL/GenBank/DDBJ databases">
        <title>Methylomes of two halophilic Archaea, Haloarcula marismortui and Haloferax mediterranei.</title>
        <authorList>
            <person name="DasSarma S."/>
            <person name="DasSarma P."/>
            <person name="DasSarma S."/>
            <person name="Fomenkov A."/>
            <person name="Vincze T."/>
            <person name="Anton B.P."/>
            <person name="Roberts R.J."/>
        </authorList>
    </citation>
    <scope>NUCLEOTIDE SEQUENCE [LARGE SCALE GENOMIC DNA]</scope>
    <source>
        <strain evidence="4">ATCC 33500</strain>
        <strain evidence="8">ATCC 33500 / DSM 1411 / JCM 8866 / NBRC 14739 / NCIMB 2177 / R-4</strain>
    </source>
</reference>
<keyword evidence="6" id="KW-1185">Reference proteome</keyword>
<evidence type="ECO:0000313" key="5">
    <source>
        <dbReference type="Proteomes" id="UP000006469"/>
    </source>
</evidence>